<name>X6PC20_RETFI</name>
<dbReference type="PROSITE" id="PS51419">
    <property type="entry name" value="RAB"/>
    <property type="match status" value="1"/>
</dbReference>
<dbReference type="PANTHER" id="PTHR47981:SF20">
    <property type="entry name" value="RAS-RELATED PROTEIN RAB-7A"/>
    <property type="match status" value="1"/>
</dbReference>
<keyword evidence="3" id="KW-0342">GTP-binding</keyword>
<comment type="similarity">
    <text evidence="1">Belongs to the small GTPase superfamily. Rab family.</text>
</comment>
<keyword evidence="2" id="KW-0547">Nucleotide-binding</keyword>
<evidence type="ECO:0000313" key="6">
    <source>
        <dbReference type="Proteomes" id="UP000023152"/>
    </source>
</evidence>
<dbReference type="InterPro" id="IPR005225">
    <property type="entry name" value="Small_GTP-bd"/>
</dbReference>
<evidence type="ECO:0000256" key="4">
    <source>
        <dbReference type="SAM" id="MobiDB-lite"/>
    </source>
</evidence>
<dbReference type="SMART" id="SM00174">
    <property type="entry name" value="RHO"/>
    <property type="match status" value="1"/>
</dbReference>
<dbReference type="EMBL" id="ASPP01001475">
    <property type="protein sequence ID" value="ETO35609.1"/>
    <property type="molecule type" value="Genomic_DNA"/>
</dbReference>
<dbReference type="SUPFAM" id="SSF52540">
    <property type="entry name" value="P-loop containing nucleoside triphosphate hydrolases"/>
    <property type="match status" value="1"/>
</dbReference>
<protein>
    <submittedName>
        <fullName evidence="5">Uncharacterized protein</fullName>
    </submittedName>
</protein>
<accession>X6PC20</accession>
<dbReference type="SMART" id="SM00175">
    <property type="entry name" value="RAB"/>
    <property type="match status" value="1"/>
</dbReference>
<gene>
    <name evidence="5" type="ORF">RFI_01454</name>
</gene>
<proteinExistence type="inferred from homology"/>
<feature type="compositionally biased region" description="Basic and acidic residues" evidence="4">
    <location>
        <begin position="64"/>
        <end position="77"/>
    </location>
</feature>
<feature type="region of interest" description="Disordered" evidence="4">
    <location>
        <begin position="64"/>
        <end position="94"/>
    </location>
</feature>
<dbReference type="FunFam" id="3.40.50.300:FF:001447">
    <property type="entry name" value="Ras-related protein Rab-1B"/>
    <property type="match status" value="1"/>
</dbReference>
<evidence type="ECO:0000256" key="2">
    <source>
        <dbReference type="ARBA" id="ARBA00022741"/>
    </source>
</evidence>
<dbReference type="PRINTS" id="PR00449">
    <property type="entry name" value="RASTRNSFRMNG"/>
</dbReference>
<keyword evidence="6" id="KW-1185">Reference proteome</keyword>
<dbReference type="NCBIfam" id="TIGR00231">
    <property type="entry name" value="small_GTP"/>
    <property type="match status" value="1"/>
</dbReference>
<dbReference type="InterPro" id="IPR027417">
    <property type="entry name" value="P-loop_NTPase"/>
</dbReference>
<dbReference type="AlphaFoldDB" id="X6PC20"/>
<comment type="caution">
    <text evidence="5">The sequence shown here is derived from an EMBL/GenBank/DDBJ whole genome shotgun (WGS) entry which is preliminary data.</text>
</comment>
<dbReference type="GO" id="GO:0005525">
    <property type="term" value="F:GTP binding"/>
    <property type="evidence" value="ECO:0007669"/>
    <property type="project" value="UniProtKB-KW"/>
</dbReference>
<dbReference type="SMART" id="SM00173">
    <property type="entry name" value="RAS"/>
    <property type="match status" value="1"/>
</dbReference>
<reference evidence="5 6" key="1">
    <citation type="journal article" date="2013" name="Curr. Biol.">
        <title>The Genome of the Foraminiferan Reticulomyxa filosa.</title>
        <authorList>
            <person name="Glockner G."/>
            <person name="Hulsmann N."/>
            <person name="Schleicher M."/>
            <person name="Noegel A.A."/>
            <person name="Eichinger L."/>
            <person name="Gallinger C."/>
            <person name="Pawlowski J."/>
            <person name="Sierra R."/>
            <person name="Euteneuer U."/>
            <person name="Pillet L."/>
            <person name="Moustafa A."/>
            <person name="Platzer M."/>
            <person name="Groth M."/>
            <person name="Szafranski K."/>
            <person name="Schliwa M."/>
        </authorList>
    </citation>
    <scope>NUCLEOTIDE SEQUENCE [LARGE SCALE GENOMIC DNA]</scope>
</reference>
<evidence type="ECO:0000256" key="1">
    <source>
        <dbReference type="ARBA" id="ARBA00006270"/>
    </source>
</evidence>
<dbReference type="PANTHER" id="PTHR47981">
    <property type="entry name" value="RAB FAMILY"/>
    <property type="match status" value="1"/>
</dbReference>
<dbReference type="GO" id="GO:0003924">
    <property type="term" value="F:GTPase activity"/>
    <property type="evidence" value="ECO:0007669"/>
    <property type="project" value="InterPro"/>
</dbReference>
<evidence type="ECO:0000256" key="3">
    <source>
        <dbReference type="ARBA" id="ARBA00023134"/>
    </source>
</evidence>
<dbReference type="Pfam" id="PF00071">
    <property type="entry name" value="Ras"/>
    <property type="match status" value="2"/>
</dbReference>
<dbReference type="Proteomes" id="UP000023152">
    <property type="component" value="Unassembled WGS sequence"/>
</dbReference>
<feature type="compositionally biased region" description="Basic residues" evidence="4">
    <location>
        <begin position="78"/>
        <end position="90"/>
    </location>
</feature>
<organism evidence="5 6">
    <name type="scientific">Reticulomyxa filosa</name>
    <dbReference type="NCBI Taxonomy" id="46433"/>
    <lineage>
        <taxon>Eukaryota</taxon>
        <taxon>Sar</taxon>
        <taxon>Rhizaria</taxon>
        <taxon>Retaria</taxon>
        <taxon>Foraminifera</taxon>
        <taxon>Monothalamids</taxon>
        <taxon>Reticulomyxidae</taxon>
        <taxon>Reticulomyxa</taxon>
    </lineage>
</organism>
<evidence type="ECO:0000313" key="5">
    <source>
        <dbReference type="EMBL" id="ETO35609.1"/>
    </source>
</evidence>
<dbReference type="PROSITE" id="PS51421">
    <property type="entry name" value="RAS"/>
    <property type="match status" value="1"/>
</dbReference>
<dbReference type="PROSITE" id="PS51420">
    <property type="entry name" value="RHO"/>
    <property type="match status" value="1"/>
</dbReference>
<dbReference type="InterPro" id="IPR001806">
    <property type="entry name" value="Small_GTPase"/>
</dbReference>
<sequence length="247" mass="28800">MLCVFSPSRTKQKSVGKTALLHKYVNNAFIQDHKATIGADFLTKEISVDDKSVTLQVIEQRQRWGGGEREEERERSKQTQKKKKQRHRKSSEKETKKKQCTFFFFFQLYKKKKKKKMWDTAGQERFQSLGASFYRGAGKMYQKKKKKNACVLVYDITDENSFKQIEKWHRNFLEQVNPEDTKNFPFLLCGNKSDLHSARVVSTQDGEKLATQYKMLFYETSALNGNNVETAIRSVVSIASDYETVPF</sequence>
<dbReference type="Gene3D" id="3.40.50.300">
    <property type="entry name" value="P-loop containing nucleotide triphosphate hydrolases"/>
    <property type="match status" value="2"/>
</dbReference>